<dbReference type="Gene3D" id="3.20.20.80">
    <property type="entry name" value="Glycosidases"/>
    <property type="match status" value="1"/>
</dbReference>
<name>A0A941D539_9MICO</name>
<evidence type="ECO:0000313" key="3">
    <source>
        <dbReference type="Proteomes" id="UP000677016"/>
    </source>
</evidence>
<evidence type="ECO:0000259" key="1">
    <source>
        <dbReference type="Pfam" id="PF08532"/>
    </source>
</evidence>
<dbReference type="Pfam" id="PF14871">
    <property type="entry name" value="GHL6"/>
    <property type="match status" value="1"/>
</dbReference>
<dbReference type="GO" id="GO:0005975">
    <property type="term" value="P:carbohydrate metabolic process"/>
    <property type="evidence" value="ECO:0007669"/>
    <property type="project" value="InterPro"/>
</dbReference>
<feature type="domain" description="Beta-galactosidase trimerisation" evidence="1">
    <location>
        <begin position="383"/>
        <end position="493"/>
    </location>
</feature>
<keyword evidence="3" id="KW-1185">Reference proteome</keyword>
<dbReference type="CDD" id="cd03143">
    <property type="entry name" value="A4_beta-galactosidase_middle_domain"/>
    <property type="match status" value="1"/>
</dbReference>
<reference evidence="2" key="1">
    <citation type="submission" date="2021-04" db="EMBL/GenBank/DDBJ databases">
        <title>Phycicoccus avicenniae sp. nov., a novel endophytic actinomycetes isolated from branch of Avicennia mariana.</title>
        <authorList>
            <person name="Tuo L."/>
        </authorList>
    </citation>
    <scope>NUCLEOTIDE SEQUENCE</scope>
    <source>
        <strain evidence="2">BSK3Z-2</strain>
    </source>
</reference>
<dbReference type="SUPFAM" id="SSF52317">
    <property type="entry name" value="Class I glutamine amidotransferase-like"/>
    <property type="match status" value="1"/>
</dbReference>
<dbReference type="InterPro" id="IPR013738">
    <property type="entry name" value="Beta_galactosidase_Trimer"/>
</dbReference>
<dbReference type="Pfam" id="PF08532">
    <property type="entry name" value="Glyco_hydro_42M"/>
    <property type="match status" value="1"/>
</dbReference>
<dbReference type="GO" id="GO:0004565">
    <property type="term" value="F:beta-galactosidase activity"/>
    <property type="evidence" value="ECO:0007669"/>
    <property type="project" value="InterPro"/>
</dbReference>
<dbReference type="EMBL" id="JAGSNF010000001">
    <property type="protein sequence ID" value="MBR7741703.1"/>
    <property type="molecule type" value="Genomic_DNA"/>
</dbReference>
<dbReference type="Gene3D" id="3.40.50.880">
    <property type="match status" value="1"/>
</dbReference>
<sequence>MTRLDGLTRFGQVNFTAADVDEMDPEYWREVWSRADLQAVSLNVGGSVAYYPSDVEGHPRLPGVGDRDPFGAMVEVARGLGIEVVARLDVCVVDQRFCDLHPDWMMTGPDGRPLTLHDVTGRPWGRPGAPPIEDELYYTCVNSDLFRTYLPAMLTEIAERYDVAAFFTNGFPTLGLVPPSTRLLCHCPRCLEAWADFSGGLAYPAADDPDDPVFRTYVAFLQHCTLEVLRSIQAHTRAQRGGPTFITSAIPSMAGALPWSQWADTLDVVVTDNQDRALDHGRATPPAGLWEVGLSTALMKSVARGRPAVRIMGAYRFRQGRHTSKDPAELSLQLALSFAHGEHPKWHTISGRQWSRRWTDTAVAFDRWLASSGVDLGTLPSAARVGVAWSQQSAWHETWVSPPSRGAHYDAVAGWYVAVQRSGVPVDLVNADLLDGLEGLDALVLPSGFTASEATLERIARFVEGGGGLVAVGNAGLLDEWGRPHPRDIVGGLLGIVRGETRGPAFTTYLRRTGVPVEERLMLAPDDDDVVPSGQWVTAFEAHDAEPAFAVNPQEWVIPTHAAWLPGAYDGPAVALATRPGRTGAYLGPDLDVAYFHQRVGDHLAVLRGALDHALGDRRPPVRVLGDAHVDVHALTASDATYVTLVNLHHPGASGGVVEHLAPLREVRMVLSGGLAPSRAELLRSGTSLEVPASGELVVDCVTDVEVVRITPHPGSD</sequence>
<organism evidence="2 3">
    <name type="scientific">Phycicoccus avicenniae</name>
    <dbReference type="NCBI Taxonomy" id="2828860"/>
    <lineage>
        <taxon>Bacteria</taxon>
        <taxon>Bacillati</taxon>
        <taxon>Actinomycetota</taxon>
        <taxon>Actinomycetes</taxon>
        <taxon>Micrococcales</taxon>
        <taxon>Intrasporangiaceae</taxon>
        <taxon>Phycicoccus</taxon>
    </lineage>
</organism>
<dbReference type="InterPro" id="IPR028212">
    <property type="entry name" value="GHL6"/>
</dbReference>
<protein>
    <submittedName>
        <fullName evidence="2">Beta-galactosidase trimerization domain-containing protein</fullName>
    </submittedName>
</protein>
<dbReference type="AlphaFoldDB" id="A0A941D539"/>
<gene>
    <name evidence="2" type="ORF">KC207_00140</name>
</gene>
<evidence type="ECO:0000313" key="2">
    <source>
        <dbReference type="EMBL" id="MBR7741703.1"/>
    </source>
</evidence>
<comment type="caution">
    <text evidence="2">The sequence shown here is derived from an EMBL/GenBank/DDBJ whole genome shotgun (WGS) entry which is preliminary data.</text>
</comment>
<dbReference type="InterPro" id="IPR029062">
    <property type="entry name" value="Class_I_gatase-like"/>
</dbReference>
<dbReference type="Proteomes" id="UP000677016">
    <property type="component" value="Unassembled WGS sequence"/>
</dbReference>
<dbReference type="RefSeq" id="WP_211600790.1">
    <property type="nucleotide sequence ID" value="NZ_JAGSNF010000001.1"/>
</dbReference>
<accession>A0A941D539</accession>
<proteinExistence type="predicted"/>